<dbReference type="AlphaFoldDB" id="A0AAQ3NTW0"/>
<feature type="domain" description="Reverse transcriptase Ty1/copia-type" evidence="2">
    <location>
        <begin position="796"/>
        <end position="915"/>
    </location>
</feature>
<evidence type="ECO:0000259" key="4">
    <source>
        <dbReference type="Pfam" id="PF14244"/>
    </source>
</evidence>
<dbReference type="InterPro" id="IPR043502">
    <property type="entry name" value="DNA/RNA_pol_sf"/>
</dbReference>
<sequence>MEAAKPQTGGSKKPTSPYDINSNDNPGNVITQVQLRGENFEEWARAMKVLLCASKKWGFLDGTHQQPNDGTLEMEDWWTVQSMLVSWIMNTIEPTLRSTVTYAETAKELWEDIRDRFSVVNGPRIQQLKIPRCSCGGCKCDIASKLEKRREEERVHQFLMGLDDANYGTVRSNILAGDPLPSLNRVYVTLVQEERVKTINRSKEERGAVMGLAVQAGYRAKERGDTKDKSMVCSYCGKAGHDAKNSFQVIGYPEWWSDRPRNEGGPNNKNQHKNGISVGRGEGGVARANAAHVVGNHVTKSDLEPGKSELPGLSNEQWQILVEMLNNRKTRANEKMTSKHPNDLWIIDTGNLKSFSEKRTIQGCPVGLPDGEQVIATKEGTMILNGGLKLENDQTSKMLIGAGERKDGLYLYHGVQRATAYQTHTQNHLDLWHKRMGHPSFKVVQLIPNVSSSGRECLNKVCEICERAKQTKDKFPLSTFRATTIFDLIHCDLWGPYRTPSSCGASYFLTLVDDYSHGVWIYLLRDKREISQTMMNFFALIERQFEKRVKVNRRVERKHRHILNIARALRFQGRLPIRFWGEYILTAGVFGSLCYAHNQDRKGDKFDSKSSKCVFVGYPYGQKGWKLFDLEKEVFFVSRDVKFVETEFPFEEARITSPLTQVPINAPFPGEEYLVDDDTNVDVKGGGTSAVHDETQCLEPILETQNYTNAMSGNSDEPENNIASSPQLGRGHRVKQPFVKLRDYVTNTMIKLSPSDRSSTTSHHSALQNNGTWTLTTLPPGKKALGCKWIYKIKYHSDVAKMVTVRTMLAVAAAKAWELHQMDVHNAFLHGDLQEDVYMKLPPGFMVEQQGMVCKLHKLLYGLRQAPRCWFAKLFVALKKYGFQQSCSDYSLFTLRTTNMNIVVLVYVDDLIISVEVTRSPTGIYLCQRKYALYIILEAGLLGAKPTPLPLEENHRLALVEGPFLSDPARYRHLVGRLIYLCFTRPELSYSVHTLCQFMQQPREDHWHAAFRVVRYLKGNPGQGILFVAHLLANLLQDGSSLLTKKQHTVSRSSAEAEYRSMANTICELKWLKDILSNLGVPHPHPIHIHCDSQSALHIAKNPVFHERTKHIEVDCHCIRDEVLKNTIKLSYVPNCTQLGDIFTKALGTKQFLFLLSKLGIQNLHAPT</sequence>
<dbReference type="Pfam" id="PF13976">
    <property type="entry name" value="gag_pre-integrs"/>
    <property type="match status" value="1"/>
</dbReference>
<organism evidence="6 7">
    <name type="scientific">Vigna mungo</name>
    <name type="common">Black gram</name>
    <name type="synonym">Phaseolus mungo</name>
    <dbReference type="NCBI Taxonomy" id="3915"/>
    <lineage>
        <taxon>Eukaryota</taxon>
        <taxon>Viridiplantae</taxon>
        <taxon>Streptophyta</taxon>
        <taxon>Embryophyta</taxon>
        <taxon>Tracheophyta</taxon>
        <taxon>Spermatophyta</taxon>
        <taxon>Magnoliopsida</taxon>
        <taxon>eudicotyledons</taxon>
        <taxon>Gunneridae</taxon>
        <taxon>Pentapetalae</taxon>
        <taxon>rosids</taxon>
        <taxon>fabids</taxon>
        <taxon>Fabales</taxon>
        <taxon>Fabaceae</taxon>
        <taxon>Papilionoideae</taxon>
        <taxon>50 kb inversion clade</taxon>
        <taxon>NPAAA clade</taxon>
        <taxon>indigoferoid/millettioid clade</taxon>
        <taxon>Phaseoleae</taxon>
        <taxon>Vigna</taxon>
    </lineage>
</organism>
<dbReference type="Pfam" id="PF14244">
    <property type="entry name" value="Retrotran_gag_3"/>
    <property type="match status" value="1"/>
</dbReference>
<dbReference type="InterPro" id="IPR025724">
    <property type="entry name" value="GAG-pre-integrase_dom"/>
</dbReference>
<dbReference type="InterPro" id="IPR012337">
    <property type="entry name" value="RNaseH-like_sf"/>
</dbReference>
<dbReference type="InterPro" id="IPR036397">
    <property type="entry name" value="RNaseH_sf"/>
</dbReference>
<feature type="domain" description="Retroviral polymerase SH3-like" evidence="5">
    <location>
        <begin position="592"/>
        <end position="652"/>
    </location>
</feature>
<dbReference type="InterPro" id="IPR013103">
    <property type="entry name" value="RVT_2"/>
</dbReference>
<dbReference type="SUPFAM" id="SSF53098">
    <property type="entry name" value="Ribonuclease H-like"/>
    <property type="match status" value="1"/>
</dbReference>
<dbReference type="PANTHER" id="PTHR11439">
    <property type="entry name" value="GAG-POL-RELATED RETROTRANSPOSON"/>
    <property type="match status" value="1"/>
</dbReference>
<evidence type="ECO:0000259" key="5">
    <source>
        <dbReference type="Pfam" id="PF25597"/>
    </source>
</evidence>
<dbReference type="GO" id="GO:0003676">
    <property type="term" value="F:nucleic acid binding"/>
    <property type="evidence" value="ECO:0007669"/>
    <property type="project" value="InterPro"/>
</dbReference>
<gene>
    <name evidence="6" type="ORF">V8G54_013321</name>
</gene>
<dbReference type="SUPFAM" id="SSF56672">
    <property type="entry name" value="DNA/RNA polymerases"/>
    <property type="match status" value="1"/>
</dbReference>
<dbReference type="Proteomes" id="UP001374535">
    <property type="component" value="Chromosome 4"/>
</dbReference>
<evidence type="ECO:0000313" key="6">
    <source>
        <dbReference type="EMBL" id="WVZ15755.1"/>
    </source>
</evidence>
<dbReference type="Pfam" id="PF25597">
    <property type="entry name" value="SH3_retrovirus"/>
    <property type="match status" value="1"/>
</dbReference>
<feature type="domain" description="Retrotransposon Copia-like N-terminal" evidence="4">
    <location>
        <begin position="22"/>
        <end position="68"/>
    </location>
</feature>
<feature type="compositionally biased region" description="Polar residues" evidence="1">
    <location>
        <begin position="8"/>
        <end position="27"/>
    </location>
</feature>
<keyword evidence="7" id="KW-1185">Reference proteome</keyword>
<dbReference type="Pfam" id="PF07727">
    <property type="entry name" value="RVT_2"/>
    <property type="match status" value="1"/>
</dbReference>
<dbReference type="InterPro" id="IPR029472">
    <property type="entry name" value="Copia-like_N"/>
</dbReference>
<name>A0AAQ3NTW0_VIGMU</name>
<evidence type="ECO:0000313" key="7">
    <source>
        <dbReference type="Proteomes" id="UP001374535"/>
    </source>
</evidence>
<dbReference type="Gene3D" id="3.30.420.10">
    <property type="entry name" value="Ribonuclease H-like superfamily/Ribonuclease H"/>
    <property type="match status" value="1"/>
</dbReference>
<dbReference type="PANTHER" id="PTHR11439:SF470">
    <property type="entry name" value="CYSTEINE-RICH RLK (RECEPTOR-LIKE PROTEIN KINASE) 8"/>
    <property type="match status" value="1"/>
</dbReference>
<feature type="domain" description="GAG-pre-integrase" evidence="3">
    <location>
        <begin position="409"/>
        <end position="470"/>
    </location>
</feature>
<accession>A0AAQ3NTW0</accession>
<evidence type="ECO:0000259" key="3">
    <source>
        <dbReference type="Pfam" id="PF13976"/>
    </source>
</evidence>
<feature type="region of interest" description="Disordered" evidence="1">
    <location>
        <begin position="1"/>
        <end position="27"/>
    </location>
</feature>
<protein>
    <submittedName>
        <fullName evidence="6">Uncharacterized protein</fullName>
    </submittedName>
</protein>
<reference evidence="6 7" key="1">
    <citation type="journal article" date="2023" name="Life. Sci Alliance">
        <title>Evolutionary insights into 3D genome organization and epigenetic landscape of Vigna mungo.</title>
        <authorList>
            <person name="Junaid A."/>
            <person name="Singh B."/>
            <person name="Bhatia S."/>
        </authorList>
    </citation>
    <scope>NUCLEOTIDE SEQUENCE [LARGE SCALE GENOMIC DNA]</scope>
    <source>
        <strain evidence="6">Urdbean</strain>
    </source>
</reference>
<dbReference type="CDD" id="cd09272">
    <property type="entry name" value="RNase_HI_RT_Ty1"/>
    <property type="match status" value="1"/>
</dbReference>
<dbReference type="InterPro" id="IPR057670">
    <property type="entry name" value="SH3_retrovirus"/>
</dbReference>
<evidence type="ECO:0000256" key="1">
    <source>
        <dbReference type="SAM" id="MobiDB-lite"/>
    </source>
</evidence>
<proteinExistence type="predicted"/>
<evidence type="ECO:0000259" key="2">
    <source>
        <dbReference type="Pfam" id="PF07727"/>
    </source>
</evidence>
<dbReference type="EMBL" id="CP144697">
    <property type="protein sequence ID" value="WVZ15755.1"/>
    <property type="molecule type" value="Genomic_DNA"/>
</dbReference>